<feature type="region of interest" description="Disordered" evidence="1">
    <location>
        <begin position="76"/>
        <end position="104"/>
    </location>
</feature>
<comment type="caution">
    <text evidence="2">The sequence shown here is derived from an EMBL/GenBank/DDBJ whole genome shotgun (WGS) entry which is preliminary data.</text>
</comment>
<dbReference type="AlphaFoldDB" id="A0A495VBN5"/>
<keyword evidence="3" id="KW-1185">Reference proteome</keyword>
<gene>
    <name evidence="2" type="ORF">BDD21_4333</name>
</gene>
<feature type="compositionally biased region" description="Polar residues" evidence="1">
    <location>
        <begin position="78"/>
        <end position="90"/>
    </location>
</feature>
<evidence type="ECO:0000313" key="3">
    <source>
        <dbReference type="Proteomes" id="UP000274556"/>
    </source>
</evidence>
<dbReference type="Proteomes" id="UP000274556">
    <property type="component" value="Unassembled WGS sequence"/>
</dbReference>
<dbReference type="EMBL" id="RBXL01000001">
    <property type="protein sequence ID" value="RKT46796.1"/>
    <property type="molecule type" value="Genomic_DNA"/>
</dbReference>
<proteinExistence type="predicted"/>
<accession>A0A495VBN5</accession>
<evidence type="ECO:0000313" key="2">
    <source>
        <dbReference type="EMBL" id="RKT46796.1"/>
    </source>
</evidence>
<protein>
    <submittedName>
        <fullName evidence="2">Uncharacterized protein</fullName>
    </submittedName>
</protein>
<name>A0A495VBN5_9GAMM</name>
<sequence length="104" mass="11792">MGEEIRGHCWNCGRGLTKLDYGRELRCPGCDKPTHCCRNCRHYAPGRPNECREPMVDRVIAKDRANFCDWFQPLLRSPSPQAGETPSATTDPDALKRAAEDLFK</sequence>
<reference evidence="2 3" key="1">
    <citation type="submission" date="2018-10" db="EMBL/GenBank/DDBJ databases">
        <title>Genomic Encyclopedia of Archaeal and Bacterial Type Strains, Phase II (KMG-II): from individual species to whole genera.</title>
        <authorList>
            <person name="Goeker M."/>
        </authorList>
    </citation>
    <scope>NUCLEOTIDE SEQUENCE [LARGE SCALE GENOMIC DNA]</scope>
    <source>
        <strain evidence="2 3">DSM 235</strain>
    </source>
</reference>
<dbReference type="RefSeq" id="WP_120798860.1">
    <property type="nucleotide sequence ID" value="NZ_RBXL01000001.1"/>
</dbReference>
<feature type="compositionally biased region" description="Basic and acidic residues" evidence="1">
    <location>
        <begin position="93"/>
        <end position="104"/>
    </location>
</feature>
<dbReference type="OrthoDB" id="129664at2"/>
<evidence type="ECO:0000256" key="1">
    <source>
        <dbReference type="SAM" id="MobiDB-lite"/>
    </source>
</evidence>
<organism evidence="2 3">
    <name type="scientific">Thiocapsa rosea</name>
    <dbReference type="NCBI Taxonomy" id="69360"/>
    <lineage>
        <taxon>Bacteria</taxon>
        <taxon>Pseudomonadati</taxon>
        <taxon>Pseudomonadota</taxon>
        <taxon>Gammaproteobacteria</taxon>
        <taxon>Chromatiales</taxon>
        <taxon>Chromatiaceae</taxon>
        <taxon>Thiocapsa</taxon>
    </lineage>
</organism>